<dbReference type="Proteomes" id="UP001229421">
    <property type="component" value="Unassembled WGS sequence"/>
</dbReference>
<feature type="compositionally biased region" description="Basic and acidic residues" evidence="1">
    <location>
        <begin position="158"/>
        <end position="168"/>
    </location>
</feature>
<proteinExistence type="predicted"/>
<feature type="region of interest" description="Disordered" evidence="1">
    <location>
        <begin position="152"/>
        <end position="189"/>
    </location>
</feature>
<gene>
    <name evidence="2" type="ORF">QVD17_37975</name>
</gene>
<comment type="caution">
    <text evidence="2">The sequence shown here is derived from an EMBL/GenBank/DDBJ whole genome shotgun (WGS) entry which is preliminary data.</text>
</comment>
<reference evidence="2" key="1">
    <citation type="journal article" date="2023" name="bioRxiv">
        <title>Improved chromosome-level genome assembly for marigold (Tagetes erecta).</title>
        <authorList>
            <person name="Jiang F."/>
            <person name="Yuan L."/>
            <person name="Wang S."/>
            <person name="Wang H."/>
            <person name="Xu D."/>
            <person name="Wang A."/>
            <person name="Fan W."/>
        </authorList>
    </citation>
    <scope>NUCLEOTIDE SEQUENCE</scope>
    <source>
        <strain evidence="2">WSJ</strain>
        <tissue evidence="2">Leaf</tissue>
    </source>
</reference>
<organism evidence="2 3">
    <name type="scientific">Tagetes erecta</name>
    <name type="common">African marigold</name>
    <dbReference type="NCBI Taxonomy" id="13708"/>
    <lineage>
        <taxon>Eukaryota</taxon>
        <taxon>Viridiplantae</taxon>
        <taxon>Streptophyta</taxon>
        <taxon>Embryophyta</taxon>
        <taxon>Tracheophyta</taxon>
        <taxon>Spermatophyta</taxon>
        <taxon>Magnoliopsida</taxon>
        <taxon>eudicotyledons</taxon>
        <taxon>Gunneridae</taxon>
        <taxon>Pentapetalae</taxon>
        <taxon>asterids</taxon>
        <taxon>campanulids</taxon>
        <taxon>Asterales</taxon>
        <taxon>Asteraceae</taxon>
        <taxon>Asteroideae</taxon>
        <taxon>Heliantheae alliance</taxon>
        <taxon>Tageteae</taxon>
        <taxon>Tagetes</taxon>
    </lineage>
</organism>
<feature type="compositionally biased region" description="Acidic residues" evidence="1">
    <location>
        <begin position="169"/>
        <end position="189"/>
    </location>
</feature>
<dbReference type="AlphaFoldDB" id="A0AAD8JXS5"/>
<keyword evidence="3" id="KW-1185">Reference proteome</keyword>
<dbReference type="EMBL" id="JAUHHV010000010">
    <property type="protein sequence ID" value="KAK1411426.1"/>
    <property type="molecule type" value="Genomic_DNA"/>
</dbReference>
<evidence type="ECO:0000313" key="2">
    <source>
        <dbReference type="EMBL" id="KAK1411426.1"/>
    </source>
</evidence>
<sequence length="189" mass="21520">MAKLMPSKLVKGFDFMNWKDCFEAFILYSDTSLLNSIHIGDGRQSESEVIGIVTGKSDNYTSAIKKGSRYNTEPGKGRTYKFLMFHIFLQHIEDYQLPDLSENTRRLIQSQLRAQVFRKVKSNAYRGQETNLFSHMLNEEVEVDSLLVTDAVIEEDKENEKSSDKSVESEDGNDESGNDNDDSGIDLNE</sequence>
<protein>
    <submittedName>
        <fullName evidence="2">Uncharacterized protein</fullName>
    </submittedName>
</protein>
<name>A0AAD8JXS5_TARER</name>
<accession>A0AAD8JXS5</accession>
<evidence type="ECO:0000256" key="1">
    <source>
        <dbReference type="SAM" id="MobiDB-lite"/>
    </source>
</evidence>
<evidence type="ECO:0000313" key="3">
    <source>
        <dbReference type="Proteomes" id="UP001229421"/>
    </source>
</evidence>